<evidence type="ECO:0000256" key="1">
    <source>
        <dbReference type="ARBA" id="ARBA00004141"/>
    </source>
</evidence>
<dbReference type="GO" id="GO:0005886">
    <property type="term" value="C:plasma membrane"/>
    <property type="evidence" value="ECO:0007669"/>
    <property type="project" value="UniProtKB-SubCell"/>
</dbReference>
<evidence type="ECO:0000256" key="5">
    <source>
        <dbReference type="ARBA" id="ARBA00023136"/>
    </source>
</evidence>
<evidence type="ECO:0000256" key="4">
    <source>
        <dbReference type="ARBA" id="ARBA00022989"/>
    </source>
</evidence>
<dbReference type="InterPro" id="IPR000515">
    <property type="entry name" value="MetI-like"/>
</dbReference>
<dbReference type="Proteomes" id="UP000217209">
    <property type="component" value="Chromosome"/>
</dbReference>
<dbReference type="CDD" id="cd06261">
    <property type="entry name" value="TM_PBP2"/>
    <property type="match status" value="1"/>
</dbReference>
<evidence type="ECO:0000313" key="8">
    <source>
        <dbReference type="EMBL" id="AQQ14832.1"/>
    </source>
</evidence>
<dbReference type="KEGG" id="cgv:CGLAU_04290"/>
<evidence type="ECO:0000259" key="7">
    <source>
        <dbReference type="PROSITE" id="PS50928"/>
    </source>
</evidence>
<reference evidence="8 9" key="1">
    <citation type="submission" date="2016-12" db="EMBL/GenBank/DDBJ databases">
        <authorList>
            <person name="Song W.-J."/>
            <person name="Kurnit D.M."/>
        </authorList>
    </citation>
    <scope>NUCLEOTIDE SEQUENCE [LARGE SCALE GENOMIC DNA]</scope>
    <source>
        <strain evidence="8 9">DSM 30827</strain>
    </source>
</reference>
<comment type="similarity">
    <text evidence="6">Belongs to the binding-protein-dependent transport system permease family.</text>
</comment>
<dbReference type="Pfam" id="PF00528">
    <property type="entry name" value="BPD_transp_1"/>
    <property type="match status" value="1"/>
</dbReference>
<dbReference type="PROSITE" id="PS50928">
    <property type="entry name" value="ABC_TM1"/>
    <property type="match status" value="1"/>
</dbReference>
<dbReference type="GO" id="GO:0031460">
    <property type="term" value="P:glycine betaine transport"/>
    <property type="evidence" value="ECO:0007669"/>
    <property type="project" value="TreeGrafter"/>
</dbReference>
<feature type="transmembrane region" description="Helical" evidence="6">
    <location>
        <begin position="200"/>
        <end position="220"/>
    </location>
</feature>
<organism evidence="8 9">
    <name type="scientific">Corynebacterium glaucum</name>
    <dbReference type="NCBI Taxonomy" id="187491"/>
    <lineage>
        <taxon>Bacteria</taxon>
        <taxon>Bacillati</taxon>
        <taxon>Actinomycetota</taxon>
        <taxon>Actinomycetes</taxon>
        <taxon>Mycobacteriales</taxon>
        <taxon>Corynebacteriaceae</taxon>
        <taxon>Corynebacterium</taxon>
    </lineage>
</organism>
<gene>
    <name evidence="8" type="primary">opuBB1</name>
    <name evidence="8" type="ORF">CGLAU_04290</name>
</gene>
<name>A0A1Q2HVH6_9CORY</name>
<keyword evidence="2 6" id="KW-0813">Transport</keyword>
<proteinExistence type="inferred from homology"/>
<keyword evidence="5 6" id="KW-0472">Membrane</keyword>
<dbReference type="AlphaFoldDB" id="A0A1Q2HVH6"/>
<feature type="transmembrane region" description="Helical" evidence="6">
    <location>
        <begin position="66"/>
        <end position="88"/>
    </location>
</feature>
<feature type="domain" description="ABC transmembrane type-1" evidence="7">
    <location>
        <begin position="34"/>
        <end position="217"/>
    </location>
</feature>
<comment type="subcellular location">
    <subcellularLocation>
        <location evidence="6">Cell membrane</location>
        <topology evidence="6">Multi-pass membrane protein</topology>
    </subcellularLocation>
    <subcellularLocation>
        <location evidence="1">Membrane</location>
        <topology evidence="1">Multi-pass membrane protein</topology>
    </subcellularLocation>
</comment>
<dbReference type="GO" id="GO:0055085">
    <property type="term" value="P:transmembrane transport"/>
    <property type="evidence" value="ECO:0007669"/>
    <property type="project" value="InterPro"/>
</dbReference>
<evidence type="ECO:0000256" key="2">
    <source>
        <dbReference type="ARBA" id="ARBA00022448"/>
    </source>
</evidence>
<accession>A0A1Q2HVH6</accession>
<dbReference type="SUPFAM" id="SSF161098">
    <property type="entry name" value="MetI-like"/>
    <property type="match status" value="1"/>
</dbReference>
<dbReference type="InterPro" id="IPR035906">
    <property type="entry name" value="MetI-like_sf"/>
</dbReference>
<dbReference type="EMBL" id="CP019688">
    <property type="protein sequence ID" value="AQQ14832.1"/>
    <property type="molecule type" value="Genomic_DNA"/>
</dbReference>
<keyword evidence="9" id="KW-1185">Reference proteome</keyword>
<dbReference type="InterPro" id="IPR051204">
    <property type="entry name" value="ABC_transp_perm/SBD"/>
</dbReference>
<dbReference type="PANTHER" id="PTHR30177:SF33">
    <property type="entry name" value="POSSIBLE OSMOPROTECTANT (GLYCINE BETAINE_CARNITINE_CHOLINE_L-PROLINE) TRANSPORT INTEGRAL MEMBRANE PROTEIN ABC TRANSPORTER PROZ"/>
    <property type="match status" value="1"/>
</dbReference>
<feature type="transmembrane region" description="Helical" evidence="6">
    <location>
        <begin position="38"/>
        <end position="59"/>
    </location>
</feature>
<keyword evidence="4 6" id="KW-1133">Transmembrane helix</keyword>
<evidence type="ECO:0000256" key="6">
    <source>
        <dbReference type="RuleBase" id="RU363032"/>
    </source>
</evidence>
<protein>
    <submittedName>
        <fullName evidence="8">Choline transport system permease protein OpuBB</fullName>
    </submittedName>
</protein>
<keyword evidence="3 6" id="KW-0812">Transmembrane</keyword>
<feature type="transmembrane region" description="Helical" evidence="6">
    <location>
        <begin position="100"/>
        <end position="123"/>
    </location>
</feature>
<dbReference type="Gene3D" id="1.10.3720.10">
    <property type="entry name" value="MetI-like"/>
    <property type="match status" value="1"/>
</dbReference>
<feature type="transmembrane region" description="Helical" evidence="6">
    <location>
        <begin position="168"/>
        <end position="188"/>
    </location>
</feature>
<dbReference type="PANTHER" id="PTHR30177">
    <property type="entry name" value="GLYCINE BETAINE/L-PROLINE TRANSPORT SYSTEM PERMEASE PROTEIN PROW"/>
    <property type="match status" value="1"/>
</dbReference>
<sequence length="239" mass="24234">MGKPGGLMQFLLQAFEYLTAAEHWSGPSGFPARIAQHLGYTVLAVILAALVAVPVGVAVGHSRKGASAVLAVAGAMRALPTLGMLTFFAVTLPRGVTVPLIPATLTLVLLASAPLVAGIVAGFDSVERDVVLSARAAGYSETQILTRVELPLAAPTIVGGLRSCVVQVLATATVVAFIGLGGLGRLLIDGLAVQDYPRMIAGAVVVIALALAVDLLLAAVQRAVRPTGVGRLPGSPPQA</sequence>
<evidence type="ECO:0000313" key="9">
    <source>
        <dbReference type="Proteomes" id="UP000217209"/>
    </source>
</evidence>
<evidence type="ECO:0000256" key="3">
    <source>
        <dbReference type="ARBA" id="ARBA00022692"/>
    </source>
</evidence>